<gene>
    <name evidence="4" type="ORF">BXYJ_LOCUS10558</name>
</gene>
<keyword evidence="1" id="KW-0479">Metal-binding</keyword>
<feature type="compositionally biased region" description="Low complexity" evidence="2">
    <location>
        <begin position="346"/>
        <end position="361"/>
    </location>
</feature>
<dbReference type="InterPro" id="IPR007527">
    <property type="entry name" value="Znf_SWIM"/>
</dbReference>
<keyword evidence="1" id="KW-0863">Zinc-finger</keyword>
<keyword evidence="5" id="KW-1185">Reference proteome</keyword>
<dbReference type="Proteomes" id="UP000659654">
    <property type="component" value="Unassembled WGS sequence"/>
</dbReference>
<feature type="domain" description="SWIM-type" evidence="3">
    <location>
        <begin position="254"/>
        <end position="290"/>
    </location>
</feature>
<dbReference type="Pfam" id="PF02178">
    <property type="entry name" value="AT_hook"/>
    <property type="match status" value="1"/>
</dbReference>
<dbReference type="GO" id="GO:0008270">
    <property type="term" value="F:zinc ion binding"/>
    <property type="evidence" value="ECO:0007669"/>
    <property type="project" value="UniProtKB-KW"/>
</dbReference>
<reference evidence="4" key="1">
    <citation type="submission" date="2020-09" db="EMBL/GenBank/DDBJ databases">
        <authorList>
            <person name="Kikuchi T."/>
        </authorList>
    </citation>
    <scope>NUCLEOTIDE SEQUENCE</scope>
    <source>
        <strain evidence="4">Ka4C1</strain>
    </source>
</reference>
<dbReference type="EMBL" id="CAJFCV020000004">
    <property type="protein sequence ID" value="CAG9119301.1"/>
    <property type="molecule type" value="Genomic_DNA"/>
</dbReference>
<feature type="compositionally biased region" description="Low complexity" evidence="2">
    <location>
        <begin position="318"/>
        <end position="338"/>
    </location>
</feature>
<proteinExistence type="predicted"/>
<evidence type="ECO:0000313" key="5">
    <source>
        <dbReference type="Proteomes" id="UP000659654"/>
    </source>
</evidence>
<sequence>MCKLRAIRGSTGSSPSYGLADAAEAISLAFQRVFPSAVRLMCWFHMNKAAEKKTKQFNKAVAQNIKDNIFMLHNALNVSQFRNGGYINMPLIVVGLLMSQSWLDSGIDPNFVEYFKTEWLYSEVFRWFEGASPFPSTNNGVESQNNQIKSQHSFRERLNFHEFVTWATDMIKLDWSKHHPDPSQIEQKTPPHIYASAFAMKRNNRPVFIIQNNEIYAMPSSEHLALDARTVKQIYRKITGDIFESFADYAENRFKVFIVSKSGMRFTCTCPEGTKKNRCKHAVFIECKLNLAQYPPDAMANQLQPKKKRGRPRKAITQSQASRSRVQLQSQLSASSPRRLQHDAPSTSTGFGFSVFSVEPS</sequence>
<dbReference type="Proteomes" id="UP000582659">
    <property type="component" value="Unassembled WGS sequence"/>
</dbReference>
<feature type="region of interest" description="Disordered" evidence="2">
    <location>
        <begin position="302"/>
        <end position="361"/>
    </location>
</feature>
<dbReference type="GO" id="GO:0003677">
    <property type="term" value="F:DNA binding"/>
    <property type="evidence" value="ECO:0007669"/>
    <property type="project" value="InterPro"/>
</dbReference>
<comment type="caution">
    <text evidence="4">The sequence shown here is derived from an EMBL/GenBank/DDBJ whole genome shotgun (WGS) entry which is preliminary data.</text>
</comment>
<evidence type="ECO:0000256" key="1">
    <source>
        <dbReference type="PROSITE-ProRule" id="PRU00325"/>
    </source>
</evidence>
<name>A0A7I8X863_BURXY</name>
<dbReference type="AlphaFoldDB" id="A0A7I8X863"/>
<evidence type="ECO:0000259" key="3">
    <source>
        <dbReference type="PROSITE" id="PS50966"/>
    </source>
</evidence>
<protein>
    <submittedName>
        <fullName evidence="4">(pine wood nematode) hypothetical protein</fullName>
    </submittedName>
</protein>
<keyword evidence="1" id="KW-0862">Zinc</keyword>
<accession>A0A7I8X863</accession>
<dbReference type="EMBL" id="CAJFDI010000004">
    <property type="protein sequence ID" value="CAD5228665.1"/>
    <property type="molecule type" value="Genomic_DNA"/>
</dbReference>
<evidence type="ECO:0000313" key="4">
    <source>
        <dbReference type="EMBL" id="CAD5228665.1"/>
    </source>
</evidence>
<dbReference type="InterPro" id="IPR017956">
    <property type="entry name" value="AT_hook_DNA-bd_motif"/>
</dbReference>
<feature type="compositionally biased region" description="Basic residues" evidence="2">
    <location>
        <begin position="305"/>
        <end position="314"/>
    </location>
</feature>
<dbReference type="PROSITE" id="PS50966">
    <property type="entry name" value="ZF_SWIM"/>
    <property type="match status" value="1"/>
</dbReference>
<organism evidence="4 5">
    <name type="scientific">Bursaphelenchus xylophilus</name>
    <name type="common">Pinewood nematode worm</name>
    <name type="synonym">Aphelenchoides xylophilus</name>
    <dbReference type="NCBI Taxonomy" id="6326"/>
    <lineage>
        <taxon>Eukaryota</taxon>
        <taxon>Metazoa</taxon>
        <taxon>Ecdysozoa</taxon>
        <taxon>Nematoda</taxon>
        <taxon>Chromadorea</taxon>
        <taxon>Rhabditida</taxon>
        <taxon>Tylenchina</taxon>
        <taxon>Tylenchomorpha</taxon>
        <taxon>Aphelenchoidea</taxon>
        <taxon>Aphelenchoididae</taxon>
        <taxon>Bursaphelenchus</taxon>
    </lineage>
</organism>
<evidence type="ECO:0000256" key="2">
    <source>
        <dbReference type="SAM" id="MobiDB-lite"/>
    </source>
</evidence>
<dbReference type="OrthoDB" id="119028at2759"/>